<evidence type="ECO:0000313" key="2">
    <source>
        <dbReference type="Proteomes" id="UP001300604"/>
    </source>
</evidence>
<sequence length="92" mass="9134">MIEKHAARLVAGGLLGAAAAAAVCSRLGKQPTSIAVTGADCKITLKRKKKPVAVFSCGGLTPHTAAGTVAHVCAAGARAVLHAHRNTAGGIR</sequence>
<evidence type="ECO:0000313" key="1">
    <source>
        <dbReference type="EMBL" id="WOC32580.1"/>
    </source>
</evidence>
<dbReference type="AlphaFoldDB" id="A0AA97H2D0"/>
<dbReference type="KEGG" id="carl:PXC00_01545"/>
<organism evidence="1 2">
    <name type="scientific">Caproicibacterium argilliputei</name>
    <dbReference type="NCBI Taxonomy" id="3030016"/>
    <lineage>
        <taxon>Bacteria</taxon>
        <taxon>Bacillati</taxon>
        <taxon>Bacillota</taxon>
        <taxon>Clostridia</taxon>
        <taxon>Eubacteriales</taxon>
        <taxon>Oscillospiraceae</taxon>
        <taxon>Caproicibacterium</taxon>
    </lineage>
</organism>
<keyword evidence="2" id="KW-1185">Reference proteome</keyword>
<protein>
    <submittedName>
        <fullName evidence="1">Uncharacterized protein</fullName>
    </submittedName>
</protein>
<gene>
    <name evidence="1" type="ORF">PXC00_01545</name>
</gene>
<name>A0AA97H2D0_9FIRM</name>
<reference evidence="1" key="1">
    <citation type="submission" date="2023-09" db="EMBL/GenBank/DDBJ databases">
        <authorList>
            <person name="Zeng C."/>
        </authorList>
    </citation>
    <scope>NUCLEOTIDE SEQUENCE</scope>
    <source>
        <strain evidence="1">ZCY20-5</strain>
    </source>
</reference>
<proteinExistence type="predicted"/>
<accession>A0AA97H2D0</accession>
<dbReference type="EMBL" id="CP135996">
    <property type="protein sequence ID" value="WOC32580.1"/>
    <property type="molecule type" value="Genomic_DNA"/>
</dbReference>
<dbReference type="Proteomes" id="UP001300604">
    <property type="component" value="Chromosome"/>
</dbReference>
<reference evidence="1" key="2">
    <citation type="submission" date="2024-06" db="EMBL/GenBank/DDBJ databases">
        <title>Caproicibacterium argilliputei sp. nov, a novel caproic acid producing anaerobic bacterium isolated from pit mud.</title>
        <authorList>
            <person name="Xia S."/>
        </authorList>
    </citation>
    <scope>NUCLEOTIDE SEQUENCE</scope>
    <source>
        <strain evidence="1">ZCY20-5</strain>
    </source>
</reference>
<dbReference type="RefSeq" id="WP_275844558.1">
    <property type="nucleotide sequence ID" value="NZ_CP135996.1"/>
</dbReference>